<accession>A0A7U6GDF4</accession>
<name>A0A7U6GDF4_CALEA</name>
<keyword evidence="2" id="KW-1185">Reference proteome</keyword>
<dbReference type="EMBL" id="AP012051">
    <property type="protein sequence ID" value="BAL80378.1"/>
    <property type="molecule type" value="Genomic_DNA"/>
</dbReference>
<dbReference type="AlphaFoldDB" id="A0A7U6GDF4"/>
<evidence type="ECO:0000313" key="1">
    <source>
        <dbReference type="EMBL" id="BAL80378.1"/>
    </source>
</evidence>
<sequence length="338" mass="40086">MDAKKLAKLTYDEFIKSKKAMTENINIEIDPLANVIVNFDYYSESEKHEILQRLERVSPYHYYLFKSLMVENLEDKIEFIDKAKEESKKQKIIYIDDLAFAIAKLEYLLKKNKDTDRIDEETAKQIGKEAHTIYKKTNEKDFGEMALHYLYIGGHKETALRLMYEMFRKHKNFSHKFYIDAINVSLTFFDTETATKLLSIAKFVLPKKQYAIVLTNYFYRTTDNIPDQFIKEAYENISEILSEPSNIEYFAEGLFKRGEYKEASNYYMKAARLYLEREKEDVFNLLLDLSKRCYFRAIESLALANNKEKARKILEDAKEYYPDITETEISALKKEYNL</sequence>
<proteinExistence type="predicted"/>
<dbReference type="Proteomes" id="UP000004793">
    <property type="component" value="Chromosome"/>
</dbReference>
<evidence type="ECO:0000313" key="2">
    <source>
        <dbReference type="Proteomes" id="UP000004793"/>
    </source>
</evidence>
<reference evidence="1 2" key="1">
    <citation type="submission" date="2011-01" db="EMBL/GenBank/DDBJ databases">
        <title>Whole genome sequence of Caldisericum exile AZM16c01.</title>
        <authorList>
            <person name="Narita-Yamada S."/>
            <person name="Kawakoshi A."/>
            <person name="Nakamura S."/>
            <person name="Sasagawa M."/>
            <person name="Fukada J."/>
            <person name="Sekine M."/>
            <person name="Kato Y."/>
            <person name="Fukai R."/>
            <person name="Sasaki K."/>
            <person name="Hanamaki A."/>
            <person name="Narita H."/>
            <person name="Konno Y."/>
            <person name="Mori K."/>
            <person name="Yamazaki S."/>
            <person name="Suzuki K."/>
            <person name="Fujita N."/>
        </authorList>
    </citation>
    <scope>NUCLEOTIDE SEQUENCE [LARGE SCALE GENOMIC DNA]</scope>
    <source>
        <strain evidence="2">DSM 21853 / NBRC 104410 / AZM16c01</strain>
    </source>
</reference>
<protein>
    <recommendedName>
        <fullName evidence="3">Tetratricopeptide repeat protein</fullName>
    </recommendedName>
</protein>
<dbReference type="RefSeq" id="WP_014452785.1">
    <property type="nucleotide sequence ID" value="NC_017096.1"/>
</dbReference>
<evidence type="ECO:0008006" key="3">
    <source>
        <dbReference type="Google" id="ProtNLM"/>
    </source>
</evidence>
<organism evidence="1 2">
    <name type="scientific">Caldisericum exile (strain DSM 21853 / NBRC 104410 / AZM16c01)</name>
    <dbReference type="NCBI Taxonomy" id="511051"/>
    <lineage>
        <taxon>Bacteria</taxon>
        <taxon>Pseudomonadati</taxon>
        <taxon>Caldisericota/Cryosericota group</taxon>
        <taxon>Caldisericota</taxon>
        <taxon>Caldisericia</taxon>
        <taxon>Caldisericales</taxon>
        <taxon>Caldisericaceae</taxon>
        <taxon>Caldisericum</taxon>
    </lineage>
</organism>
<gene>
    <name evidence="1" type="ordered locus">CSE_02520</name>
</gene>
<dbReference type="KEGG" id="cex:CSE_02520"/>